<dbReference type="RefSeq" id="WP_188365185.1">
    <property type="nucleotide sequence ID" value="NZ_BAABJF010000002.1"/>
</dbReference>
<dbReference type="InterPro" id="IPR001387">
    <property type="entry name" value="Cro/C1-type_HTH"/>
</dbReference>
<proteinExistence type="predicted"/>
<organism evidence="2 3">
    <name type="scientific">Marinicella pacifica</name>
    <dbReference type="NCBI Taxonomy" id="1171543"/>
    <lineage>
        <taxon>Bacteria</taxon>
        <taxon>Pseudomonadati</taxon>
        <taxon>Pseudomonadota</taxon>
        <taxon>Gammaproteobacteria</taxon>
        <taxon>Lysobacterales</taxon>
        <taxon>Marinicellaceae</taxon>
        <taxon>Marinicella</taxon>
    </lineage>
</organism>
<sequence length="91" mass="10636">MNYTIQNIDQLKPILKGFRKLRNLTQQEVAQKLGISQQAYQVLEANPQNVTMERLFRVFVILDVKFDLIDKQDNTRADVAEGSGKYDMDMW</sequence>
<comment type="caution">
    <text evidence="2">The sequence shown here is derived from an EMBL/GenBank/DDBJ whole genome shotgun (WGS) entry which is preliminary data.</text>
</comment>
<dbReference type="AlphaFoldDB" id="A0A917CTA9"/>
<evidence type="ECO:0000313" key="2">
    <source>
        <dbReference type="EMBL" id="GGF95416.1"/>
    </source>
</evidence>
<dbReference type="Pfam" id="PF01381">
    <property type="entry name" value="HTH_3"/>
    <property type="match status" value="1"/>
</dbReference>
<dbReference type="SUPFAM" id="SSF47413">
    <property type="entry name" value="lambda repressor-like DNA-binding domains"/>
    <property type="match status" value="1"/>
</dbReference>
<gene>
    <name evidence="2" type="ORF">GCM10011365_15940</name>
</gene>
<evidence type="ECO:0000259" key="1">
    <source>
        <dbReference type="PROSITE" id="PS50943"/>
    </source>
</evidence>
<reference evidence="2" key="2">
    <citation type="submission" date="2020-09" db="EMBL/GenBank/DDBJ databases">
        <authorList>
            <person name="Sun Q."/>
            <person name="Zhou Y."/>
        </authorList>
    </citation>
    <scope>NUCLEOTIDE SEQUENCE</scope>
    <source>
        <strain evidence="2">CGMCC 1.12181</strain>
    </source>
</reference>
<dbReference type="Proteomes" id="UP000605253">
    <property type="component" value="Unassembled WGS sequence"/>
</dbReference>
<dbReference type="PROSITE" id="PS50943">
    <property type="entry name" value="HTH_CROC1"/>
    <property type="match status" value="1"/>
</dbReference>
<protein>
    <recommendedName>
        <fullName evidence="1">HTH cro/C1-type domain-containing protein</fullName>
    </recommendedName>
</protein>
<dbReference type="InterPro" id="IPR010982">
    <property type="entry name" value="Lambda_DNA-bd_dom_sf"/>
</dbReference>
<evidence type="ECO:0000313" key="3">
    <source>
        <dbReference type="Proteomes" id="UP000605253"/>
    </source>
</evidence>
<reference evidence="2" key="1">
    <citation type="journal article" date="2014" name="Int. J. Syst. Evol. Microbiol.">
        <title>Complete genome sequence of Corynebacterium casei LMG S-19264T (=DSM 44701T), isolated from a smear-ripened cheese.</title>
        <authorList>
            <consortium name="US DOE Joint Genome Institute (JGI-PGF)"/>
            <person name="Walter F."/>
            <person name="Albersmeier A."/>
            <person name="Kalinowski J."/>
            <person name="Ruckert C."/>
        </authorList>
    </citation>
    <scope>NUCLEOTIDE SEQUENCE</scope>
    <source>
        <strain evidence="2">CGMCC 1.12181</strain>
    </source>
</reference>
<dbReference type="EMBL" id="BMEO01000005">
    <property type="protein sequence ID" value="GGF95416.1"/>
    <property type="molecule type" value="Genomic_DNA"/>
</dbReference>
<dbReference type="CDD" id="cd00093">
    <property type="entry name" value="HTH_XRE"/>
    <property type="match status" value="1"/>
</dbReference>
<name>A0A917CTA9_9GAMM</name>
<accession>A0A917CTA9</accession>
<keyword evidence="3" id="KW-1185">Reference proteome</keyword>
<dbReference type="Gene3D" id="1.10.260.40">
    <property type="entry name" value="lambda repressor-like DNA-binding domains"/>
    <property type="match status" value="1"/>
</dbReference>
<dbReference type="GO" id="GO:0003677">
    <property type="term" value="F:DNA binding"/>
    <property type="evidence" value="ECO:0007669"/>
    <property type="project" value="InterPro"/>
</dbReference>
<dbReference type="SMART" id="SM00530">
    <property type="entry name" value="HTH_XRE"/>
    <property type="match status" value="1"/>
</dbReference>
<feature type="domain" description="HTH cro/C1-type" evidence="1">
    <location>
        <begin position="15"/>
        <end position="69"/>
    </location>
</feature>